<evidence type="ECO:0000313" key="3">
    <source>
        <dbReference type="EMBL" id="TSC93190.1"/>
    </source>
</evidence>
<reference evidence="3 4" key="1">
    <citation type="submission" date="2017-07" db="EMBL/GenBank/DDBJ databases">
        <title>Mechanisms for carbon and nitrogen cycling indicate functional differentiation within the Candidate Phyla Radiation.</title>
        <authorList>
            <person name="Danczak R.E."/>
            <person name="Johnston M.D."/>
            <person name="Kenah C."/>
            <person name="Slattery M."/>
            <person name="Wrighton K.C."/>
            <person name="Wilkins M.J."/>
        </authorList>
    </citation>
    <scope>NUCLEOTIDE SEQUENCE [LARGE SCALE GENOMIC DNA]</scope>
    <source>
        <strain evidence="3">Licking1014_7</strain>
    </source>
</reference>
<name>A0A554LJZ6_9BACT</name>
<feature type="domain" description="Probable zinc-binding" evidence="1">
    <location>
        <begin position="4"/>
        <end position="48"/>
    </location>
</feature>
<accession>A0A554LJZ6</accession>
<sequence length="95" mass="11139">MEYKDKKISCRDCAKDFVWSIGEQKFFDKKGLKNPPSRCPECRKSFRDKMEKGELEAQIKCSQCESVDKVPFAPRDPASVLCAECFEKKFREKLY</sequence>
<dbReference type="Proteomes" id="UP000315689">
    <property type="component" value="Unassembled WGS sequence"/>
</dbReference>
<dbReference type="InterPro" id="IPR026363">
    <property type="entry name" value="CxxC-x17-CxxC_dom"/>
</dbReference>
<evidence type="ECO:0000259" key="1">
    <source>
        <dbReference type="Pfam" id="PF13451"/>
    </source>
</evidence>
<dbReference type="InterPro" id="IPR025306">
    <property type="entry name" value="Zn-bnd_dom_prob"/>
</dbReference>
<dbReference type="AlphaFoldDB" id="A0A554LJZ6"/>
<dbReference type="Pfam" id="PF23477">
    <property type="entry name" value="zf_Tbcl_2"/>
    <property type="match status" value="1"/>
</dbReference>
<evidence type="ECO:0000313" key="4">
    <source>
        <dbReference type="Proteomes" id="UP000315689"/>
    </source>
</evidence>
<protein>
    <submittedName>
        <fullName evidence="3">Uncharacterized protein</fullName>
    </submittedName>
</protein>
<dbReference type="Pfam" id="PF13451">
    <property type="entry name" value="zf_Tbcl"/>
    <property type="match status" value="1"/>
</dbReference>
<feature type="domain" description="CxxC-x17-CxxC" evidence="2">
    <location>
        <begin position="58"/>
        <end position="89"/>
    </location>
</feature>
<comment type="caution">
    <text evidence="3">The sequence shown here is derived from an EMBL/GenBank/DDBJ whole genome shotgun (WGS) entry which is preliminary data.</text>
</comment>
<organism evidence="3 4">
    <name type="scientific">Candidatus Berkelbacteria bacterium Licking1014_7</name>
    <dbReference type="NCBI Taxonomy" id="2017147"/>
    <lineage>
        <taxon>Bacteria</taxon>
        <taxon>Candidatus Berkelbacteria</taxon>
    </lineage>
</organism>
<evidence type="ECO:0000259" key="2">
    <source>
        <dbReference type="Pfam" id="PF23477"/>
    </source>
</evidence>
<dbReference type="EMBL" id="VMGK01000005">
    <property type="protein sequence ID" value="TSC93190.1"/>
    <property type="molecule type" value="Genomic_DNA"/>
</dbReference>
<gene>
    <name evidence="3" type="ORF">CEN89_200</name>
</gene>
<proteinExistence type="predicted"/>